<proteinExistence type="predicted"/>
<feature type="compositionally biased region" description="Basic and acidic residues" evidence="1">
    <location>
        <begin position="110"/>
        <end position="127"/>
    </location>
</feature>
<feature type="region of interest" description="Disordered" evidence="1">
    <location>
        <begin position="1"/>
        <end position="135"/>
    </location>
</feature>
<feature type="compositionally biased region" description="Basic residues" evidence="1">
    <location>
        <begin position="85"/>
        <end position="94"/>
    </location>
</feature>
<feature type="transmembrane region" description="Helical" evidence="2">
    <location>
        <begin position="144"/>
        <end position="164"/>
    </location>
</feature>
<keyword evidence="2" id="KW-0812">Transmembrane</keyword>
<feature type="region of interest" description="Disordered" evidence="1">
    <location>
        <begin position="192"/>
        <end position="231"/>
    </location>
</feature>
<feature type="compositionally biased region" description="Polar residues" evidence="1">
    <location>
        <begin position="21"/>
        <end position="57"/>
    </location>
</feature>
<evidence type="ECO:0000256" key="2">
    <source>
        <dbReference type="SAM" id="Phobius"/>
    </source>
</evidence>
<evidence type="ECO:0000256" key="1">
    <source>
        <dbReference type="SAM" id="MobiDB-lite"/>
    </source>
</evidence>
<name>A0A3S0PPF6_9VIBR</name>
<feature type="region of interest" description="Disordered" evidence="1">
    <location>
        <begin position="272"/>
        <end position="293"/>
    </location>
</feature>
<sequence length="667" mass="73469">MIEQALTVAKTASTEKLGDSPNISDINKPNSITSTLPLVSPTQSSPPLGQEQISPNSAEFREPLLDESTFAPLMLEKESKSPKASSKKVKKVEKKSKTSSAKDKKIKTKATKETDRSKKEETKRPGEVHLSNKVSNSSKIKTQLAVNGAGLALGAALAIPTMGISLLPTAFFLVFFNVGALTMYGGHVYFSGGDDDKPEEPDTKPNEEPKTKPVVIEDLTDETDDTGVKDKGKGDGKNFIFTYSPTQNNYITNNNIDNSRNVTNNNVDNSNNVTNNNVDNSNNVTNNNVDNSNNVTNNNVDNSTHTTNIITNNYFLQHAGLDPNTKILSSKVVSEDDLREAAGQQLNGKVPPQVNFVINNINSMNTQVFQINLANNQTVYMGIPQEKQPEPESEEPFVFTMNGPSVPKSAQEEPVVLDMGLPPVSKSAQEEPVVFDMSLPSLPKSPQEPEVKKPEVKKPEVKKPEVKKPEVKKPELKEPEPAIDANLQNLLDSEGEYASIRIPKYVVDPGKPVVKRPQTSKAVSRAGKPARPTGQVKMTGKRQAAPIARVLASDTQVTVVPVRLPEIVQEARNDPSKLNELKERLLDEVDRKQKAQFKKVGGIAQYKRQFGARNEEKILLLDAWAKKRSNQKYRLPKLSDLKVVGEGYKAKLEISNLTKVKYHEPWE</sequence>
<feature type="compositionally biased region" description="Basic and acidic residues" evidence="1">
    <location>
        <begin position="447"/>
        <end position="480"/>
    </location>
</feature>
<protein>
    <submittedName>
        <fullName evidence="3">Uncharacterized protein</fullName>
    </submittedName>
</protein>
<feature type="region of interest" description="Disordered" evidence="1">
    <location>
        <begin position="509"/>
        <end position="542"/>
    </location>
</feature>
<keyword evidence="2" id="KW-1133">Transmembrane helix</keyword>
<accession>A0A3S0PPF6</accession>
<evidence type="ECO:0000313" key="4">
    <source>
        <dbReference type="Proteomes" id="UP000268973"/>
    </source>
</evidence>
<feature type="region of interest" description="Disordered" evidence="1">
    <location>
        <begin position="438"/>
        <end position="483"/>
    </location>
</feature>
<reference evidence="3 4" key="1">
    <citation type="submission" date="2018-12" db="EMBL/GenBank/DDBJ databases">
        <title>Vibrio sp. isolated from China Sea.</title>
        <authorList>
            <person name="Li Y."/>
        </authorList>
    </citation>
    <scope>NUCLEOTIDE SEQUENCE [LARGE SCALE GENOMIC DNA]</scope>
    <source>
        <strain evidence="3 4">BEI207</strain>
    </source>
</reference>
<evidence type="ECO:0000313" key="3">
    <source>
        <dbReference type="EMBL" id="RTZ16651.1"/>
    </source>
</evidence>
<dbReference type="AlphaFoldDB" id="A0A3S0PPF6"/>
<gene>
    <name evidence="3" type="ORF">EJ063_07610</name>
</gene>
<dbReference type="EMBL" id="RXZH01000002">
    <property type="protein sequence ID" value="RTZ16651.1"/>
    <property type="molecule type" value="Genomic_DNA"/>
</dbReference>
<keyword evidence="4" id="KW-1185">Reference proteome</keyword>
<comment type="caution">
    <text evidence="3">The sequence shown here is derived from an EMBL/GenBank/DDBJ whole genome shotgun (WGS) entry which is preliminary data.</text>
</comment>
<organism evidence="3 4">
    <name type="scientific">Vibrio aquaticus</name>
    <dbReference type="NCBI Taxonomy" id="2496559"/>
    <lineage>
        <taxon>Bacteria</taxon>
        <taxon>Pseudomonadati</taxon>
        <taxon>Pseudomonadota</taxon>
        <taxon>Gammaproteobacteria</taxon>
        <taxon>Vibrionales</taxon>
        <taxon>Vibrionaceae</taxon>
        <taxon>Vibrio</taxon>
    </lineage>
</organism>
<keyword evidence="2" id="KW-0472">Membrane</keyword>
<dbReference type="RefSeq" id="WP_126573585.1">
    <property type="nucleotide sequence ID" value="NZ_RXZH01000002.1"/>
</dbReference>
<feature type="compositionally biased region" description="Basic and acidic residues" evidence="1">
    <location>
        <begin position="200"/>
        <end position="211"/>
    </location>
</feature>
<dbReference type="Proteomes" id="UP000268973">
    <property type="component" value="Unassembled WGS sequence"/>
</dbReference>